<dbReference type="GO" id="GO:0047700">
    <property type="term" value="F:beta-glucoside kinase activity"/>
    <property type="evidence" value="ECO:0007669"/>
    <property type="project" value="UniProtKB-EC"/>
</dbReference>
<dbReference type="Pfam" id="PF00480">
    <property type="entry name" value="ROK"/>
    <property type="match status" value="1"/>
</dbReference>
<dbReference type="RefSeq" id="WP_055263902.1">
    <property type="nucleotide sequence ID" value="NZ_CABIXQ010000003.1"/>
</dbReference>
<protein>
    <submittedName>
        <fullName evidence="2">NagC/XylR family transcriptional regulators</fullName>
        <ecNumber evidence="2">2.7.1.85</ecNumber>
    </submittedName>
</protein>
<sequence>MRKIISIDVGGTFIKYGLVDEAGNVLCKNKMETIQKTAEGFVNELCEIANLYKEHKDILGIAISMPGFINNIEGIPLVCSVLRFIEGYKLQEELSLRTNLKVRIENDANCVALAEKFSGNAKECEDFICITIGTGIGGGIYLNNKLIRGKQFKGGEFCYMITKDKAGYQKLNENSSMTALIKMYKEYKKISDTEKVLGSDIFKEAEKDENIKAIINEWYGNIARMIYNVSSMLNPEKILIGGGVSAREELISELQNALNEIPWWKHVSCTIEKCKHENDAGLIGAAYNFINP</sequence>
<dbReference type="EMBL" id="CYZX01000003">
    <property type="protein sequence ID" value="CUN91777.1"/>
    <property type="molecule type" value="Genomic_DNA"/>
</dbReference>
<proteinExistence type="inferred from homology"/>
<dbReference type="InterPro" id="IPR043129">
    <property type="entry name" value="ATPase_NBD"/>
</dbReference>
<keyword evidence="2" id="KW-0808">Transferase</keyword>
<dbReference type="InterPro" id="IPR000600">
    <property type="entry name" value="ROK"/>
</dbReference>
<dbReference type="PANTHER" id="PTHR18964">
    <property type="entry name" value="ROK (REPRESSOR, ORF, KINASE) FAMILY"/>
    <property type="match status" value="1"/>
</dbReference>
<organism evidence="2 3">
    <name type="scientific">Clostridium disporicum</name>
    <dbReference type="NCBI Taxonomy" id="84024"/>
    <lineage>
        <taxon>Bacteria</taxon>
        <taxon>Bacillati</taxon>
        <taxon>Bacillota</taxon>
        <taxon>Clostridia</taxon>
        <taxon>Eubacteriales</taxon>
        <taxon>Clostridiaceae</taxon>
        <taxon>Clostridium</taxon>
    </lineage>
</organism>
<evidence type="ECO:0000256" key="1">
    <source>
        <dbReference type="ARBA" id="ARBA00006479"/>
    </source>
</evidence>
<name>A0A174ATD9_9CLOT</name>
<accession>A0A174ATD9</accession>
<dbReference type="SUPFAM" id="SSF53067">
    <property type="entry name" value="Actin-like ATPase domain"/>
    <property type="match status" value="1"/>
</dbReference>
<dbReference type="OrthoDB" id="9795247at2"/>
<evidence type="ECO:0000313" key="3">
    <source>
        <dbReference type="Proteomes" id="UP000095594"/>
    </source>
</evidence>
<evidence type="ECO:0000313" key="2">
    <source>
        <dbReference type="EMBL" id="CUN91777.1"/>
    </source>
</evidence>
<dbReference type="PANTHER" id="PTHR18964:SF165">
    <property type="entry name" value="BETA-GLUCOSIDE KINASE"/>
    <property type="match status" value="1"/>
</dbReference>
<dbReference type="EC" id="2.7.1.85" evidence="2"/>
<dbReference type="Proteomes" id="UP000095594">
    <property type="component" value="Unassembled WGS sequence"/>
</dbReference>
<dbReference type="AlphaFoldDB" id="A0A174ATD9"/>
<gene>
    <name evidence="2" type="primary">xylR</name>
    <name evidence="2" type="ORF">ERS852471_00672</name>
</gene>
<reference evidence="2 3" key="1">
    <citation type="submission" date="2015-09" db="EMBL/GenBank/DDBJ databases">
        <authorList>
            <consortium name="Pathogen Informatics"/>
        </authorList>
    </citation>
    <scope>NUCLEOTIDE SEQUENCE [LARGE SCALE GENOMIC DNA]</scope>
    <source>
        <strain evidence="2 3">2789STDY5834856</strain>
    </source>
</reference>
<comment type="similarity">
    <text evidence="1">Belongs to the ROK (NagC/XylR) family.</text>
</comment>
<dbReference type="Gene3D" id="3.30.420.40">
    <property type="match status" value="2"/>
</dbReference>